<dbReference type="AlphaFoldDB" id="A0AAV7TZS2"/>
<dbReference type="EMBL" id="JANPWB010000006">
    <property type="protein sequence ID" value="KAJ1182157.1"/>
    <property type="molecule type" value="Genomic_DNA"/>
</dbReference>
<comment type="caution">
    <text evidence="2">The sequence shown here is derived from an EMBL/GenBank/DDBJ whole genome shotgun (WGS) entry which is preliminary data.</text>
</comment>
<evidence type="ECO:0000313" key="3">
    <source>
        <dbReference type="Proteomes" id="UP001066276"/>
    </source>
</evidence>
<gene>
    <name evidence="2" type="ORF">NDU88_007351</name>
</gene>
<reference evidence="2" key="1">
    <citation type="journal article" date="2022" name="bioRxiv">
        <title>Sequencing and chromosome-scale assembly of the giantPleurodeles waltlgenome.</title>
        <authorList>
            <person name="Brown T."/>
            <person name="Elewa A."/>
            <person name="Iarovenko S."/>
            <person name="Subramanian E."/>
            <person name="Araus A.J."/>
            <person name="Petzold A."/>
            <person name="Susuki M."/>
            <person name="Suzuki K.-i.T."/>
            <person name="Hayashi T."/>
            <person name="Toyoda A."/>
            <person name="Oliveira C."/>
            <person name="Osipova E."/>
            <person name="Leigh N.D."/>
            <person name="Simon A."/>
            <person name="Yun M.H."/>
        </authorList>
    </citation>
    <scope>NUCLEOTIDE SEQUENCE</scope>
    <source>
        <strain evidence="2">20211129_DDA</strain>
        <tissue evidence="2">Liver</tissue>
    </source>
</reference>
<accession>A0AAV7TZS2</accession>
<evidence type="ECO:0000256" key="1">
    <source>
        <dbReference type="SAM" id="MobiDB-lite"/>
    </source>
</evidence>
<feature type="region of interest" description="Disordered" evidence="1">
    <location>
        <begin position="27"/>
        <end position="53"/>
    </location>
</feature>
<organism evidence="2 3">
    <name type="scientific">Pleurodeles waltl</name>
    <name type="common">Iberian ribbed newt</name>
    <dbReference type="NCBI Taxonomy" id="8319"/>
    <lineage>
        <taxon>Eukaryota</taxon>
        <taxon>Metazoa</taxon>
        <taxon>Chordata</taxon>
        <taxon>Craniata</taxon>
        <taxon>Vertebrata</taxon>
        <taxon>Euteleostomi</taxon>
        <taxon>Amphibia</taxon>
        <taxon>Batrachia</taxon>
        <taxon>Caudata</taxon>
        <taxon>Salamandroidea</taxon>
        <taxon>Salamandridae</taxon>
        <taxon>Pleurodelinae</taxon>
        <taxon>Pleurodeles</taxon>
    </lineage>
</organism>
<name>A0AAV7TZS2_PLEWA</name>
<proteinExistence type="predicted"/>
<keyword evidence="3" id="KW-1185">Reference proteome</keyword>
<sequence>MFTFGAGRGSPTYVSRAGSQAALRAAQPLGRAQNGRALPSQDQRPPRSPGLHSASVITAFDATPSSAQDDEQLLNRDQWCNVYQHWKVLS</sequence>
<protein>
    <submittedName>
        <fullName evidence="2">Uncharacterized protein</fullName>
    </submittedName>
</protein>
<evidence type="ECO:0000313" key="2">
    <source>
        <dbReference type="EMBL" id="KAJ1182157.1"/>
    </source>
</evidence>
<dbReference type="Proteomes" id="UP001066276">
    <property type="component" value="Chromosome 3_2"/>
</dbReference>